<dbReference type="SUPFAM" id="SSF48452">
    <property type="entry name" value="TPR-like"/>
    <property type="match status" value="1"/>
</dbReference>
<evidence type="ECO:0000313" key="2">
    <source>
        <dbReference type="EMBL" id="CAE6747857.1"/>
    </source>
</evidence>
<feature type="repeat" description="TPR" evidence="1">
    <location>
        <begin position="148"/>
        <end position="181"/>
    </location>
</feature>
<comment type="caution">
    <text evidence="2">The sequence shown here is derived from an EMBL/GenBank/DDBJ whole genome shotgun (WGS) entry which is preliminary data.</text>
</comment>
<feature type="repeat" description="TPR" evidence="1">
    <location>
        <begin position="78"/>
        <end position="111"/>
    </location>
</feature>
<keyword evidence="1" id="KW-0802">TPR repeat</keyword>
<accession>A0ABM8RE07</accession>
<dbReference type="RefSeq" id="WP_213042241.1">
    <property type="nucleotide sequence ID" value="NZ_CAJNBJ010000016.1"/>
</dbReference>
<dbReference type="PANTHER" id="PTHR12558">
    <property type="entry name" value="CELL DIVISION CYCLE 16,23,27"/>
    <property type="match status" value="1"/>
</dbReference>
<sequence>MRATDRERGFLVYGACGSRGLCWILLFLASVATSGCANEENVRKSKGFYQEGVARLSSDQQQAYVSFQKAVKLNPDNKEAHYGLGHIYAAQGRLKPAEESFREAIRIDGDYSEANTYLGQVLASQDRWKDAIAAYRQALSNPLYPTPDLARFHLGKALMHEGDLQGAMEVLEDAATVTPPNVPPAMLQLELARVYHKLGFDVRAREALSKVSTLDKGGEQAAAAQELLGKLKP</sequence>
<evidence type="ECO:0000256" key="1">
    <source>
        <dbReference type="PROSITE-ProRule" id="PRU00339"/>
    </source>
</evidence>
<keyword evidence="3" id="KW-1185">Reference proteome</keyword>
<dbReference type="PROSITE" id="PS50005">
    <property type="entry name" value="TPR"/>
    <property type="match status" value="2"/>
</dbReference>
<protein>
    <submittedName>
        <fullName evidence="2">TPR repeat protein</fullName>
    </submittedName>
</protein>
<dbReference type="EMBL" id="CAJNBJ010000016">
    <property type="protein sequence ID" value="CAE6747857.1"/>
    <property type="molecule type" value="Genomic_DNA"/>
</dbReference>
<gene>
    <name evidence="2" type="ORF">NSPZN2_30022</name>
</gene>
<dbReference type="Pfam" id="PF14559">
    <property type="entry name" value="TPR_19"/>
    <property type="match status" value="1"/>
</dbReference>
<evidence type="ECO:0000313" key="3">
    <source>
        <dbReference type="Proteomes" id="UP000675880"/>
    </source>
</evidence>
<dbReference type="Proteomes" id="UP000675880">
    <property type="component" value="Unassembled WGS sequence"/>
</dbReference>
<name>A0ABM8RE07_9BACT</name>
<dbReference type="InterPro" id="IPR019734">
    <property type="entry name" value="TPR_rpt"/>
</dbReference>
<reference evidence="2 3" key="1">
    <citation type="submission" date="2021-02" db="EMBL/GenBank/DDBJ databases">
        <authorList>
            <person name="Han P."/>
        </authorList>
    </citation>
    <scope>NUCLEOTIDE SEQUENCE [LARGE SCALE GENOMIC DNA]</scope>
    <source>
        <strain evidence="2">Candidatus Nitrospira sp. ZN2</strain>
    </source>
</reference>
<organism evidence="2 3">
    <name type="scientific">Nitrospira defluvii</name>
    <dbReference type="NCBI Taxonomy" id="330214"/>
    <lineage>
        <taxon>Bacteria</taxon>
        <taxon>Pseudomonadati</taxon>
        <taxon>Nitrospirota</taxon>
        <taxon>Nitrospiria</taxon>
        <taxon>Nitrospirales</taxon>
        <taxon>Nitrospiraceae</taxon>
        <taxon>Nitrospira</taxon>
    </lineage>
</organism>
<dbReference type="Pfam" id="PF13432">
    <property type="entry name" value="TPR_16"/>
    <property type="match status" value="1"/>
</dbReference>
<proteinExistence type="predicted"/>
<dbReference type="InterPro" id="IPR011990">
    <property type="entry name" value="TPR-like_helical_dom_sf"/>
</dbReference>
<dbReference type="PANTHER" id="PTHR12558:SF13">
    <property type="entry name" value="CELL DIVISION CYCLE PROTEIN 27 HOMOLOG"/>
    <property type="match status" value="1"/>
</dbReference>
<dbReference type="SMART" id="SM00028">
    <property type="entry name" value="TPR"/>
    <property type="match status" value="5"/>
</dbReference>
<dbReference type="Gene3D" id="1.25.40.10">
    <property type="entry name" value="Tetratricopeptide repeat domain"/>
    <property type="match status" value="1"/>
</dbReference>